<comment type="caution">
    <text evidence="2">The sequence shown here is derived from an EMBL/GenBank/DDBJ whole genome shotgun (WGS) entry which is preliminary data.</text>
</comment>
<protein>
    <submittedName>
        <fullName evidence="2">Uncharacterized protein</fullName>
    </submittedName>
</protein>
<dbReference type="EMBL" id="JAMPLM010000035">
    <property type="protein sequence ID" value="MEP1061505.1"/>
    <property type="molecule type" value="Genomic_DNA"/>
</dbReference>
<keyword evidence="3" id="KW-1185">Reference proteome</keyword>
<gene>
    <name evidence="2" type="ORF">NDI38_24045</name>
</gene>
<evidence type="ECO:0000313" key="2">
    <source>
        <dbReference type="EMBL" id="MEP1061505.1"/>
    </source>
</evidence>
<proteinExistence type="predicted"/>
<reference evidence="2 3" key="1">
    <citation type="submission" date="2022-04" db="EMBL/GenBank/DDBJ databases">
        <title>Positive selection, recombination, and allopatry shape intraspecific diversity of widespread and dominant cyanobacteria.</title>
        <authorList>
            <person name="Wei J."/>
            <person name="Shu W."/>
            <person name="Hu C."/>
        </authorList>
    </citation>
    <scope>NUCLEOTIDE SEQUENCE [LARGE SCALE GENOMIC DNA]</scope>
    <source>
        <strain evidence="2 3">AS-A4</strain>
    </source>
</reference>
<organism evidence="2 3">
    <name type="scientific">Stenomitos frigidus AS-A4</name>
    <dbReference type="NCBI Taxonomy" id="2933935"/>
    <lineage>
        <taxon>Bacteria</taxon>
        <taxon>Bacillati</taxon>
        <taxon>Cyanobacteriota</taxon>
        <taxon>Cyanophyceae</taxon>
        <taxon>Leptolyngbyales</taxon>
        <taxon>Leptolyngbyaceae</taxon>
        <taxon>Stenomitos</taxon>
    </lineage>
</organism>
<feature type="compositionally biased region" description="Polar residues" evidence="1">
    <location>
        <begin position="56"/>
        <end position="72"/>
    </location>
</feature>
<feature type="region of interest" description="Disordered" evidence="1">
    <location>
        <begin position="52"/>
        <end position="72"/>
    </location>
</feature>
<sequence>MIRILHATLASAMQCRPQHGLGRAAVLFACEGTYQVSGGKAVSEGIDSNIAGRLNPDQSTSSGRCRATLTPT</sequence>
<dbReference type="Proteomes" id="UP001476950">
    <property type="component" value="Unassembled WGS sequence"/>
</dbReference>
<evidence type="ECO:0000313" key="3">
    <source>
        <dbReference type="Proteomes" id="UP001476950"/>
    </source>
</evidence>
<accession>A0ABV0KQK7</accession>
<name>A0ABV0KQK7_9CYAN</name>
<evidence type="ECO:0000256" key="1">
    <source>
        <dbReference type="SAM" id="MobiDB-lite"/>
    </source>
</evidence>